<dbReference type="RefSeq" id="WP_232572598.1">
    <property type="nucleotide sequence ID" value="NZ_CP089466.1"/>
</dbReference>
<keyword evidence="3" id="KW-1185">Reference proteome</keyword>
<proteinExistence type="predicted"/>
<name>A0ABD5NBI8_9EURY</name>
<accession>A0ABD5NBI8</accession>
<feature type="compositionally biased region" description="Gly residues" evidence="1">
    <location>
        <begin position="811"/>
        <end position="824"/>
    </location>
</feature>
<evidence type="ECO:0000313" key="3">
    <source>
        <dbReference type="Proteomes" id="UP001595660"/>
    </source>
</evidence>
<dbReference type="GeneID" id="69117816"/>
<sequence>MVKLSRDQLSVVVLAVVLVLSAVVITPGMVFPTGGDDTDASAGRTYDGTESGLMAVPDDHTRTASEETAGLGSQVRASQGAQTMQVTVTERDGDVALELTDDRIHDGRWVSVPAKWFREALGNVPEVAYIEHESGREYESQISVRGGDAAFYVQGFSTNTVTFSGEVSVGGTYSNGSSVQYELSNLDSASDPLLNVTGVETGENDTESGSISGSGTVSLSLASDSTVTGHNGTGTSPLVSVTPYRSDTPTRAHEGGYSQDTSRAVLGGDHRRTEIVLQDVGQSVDSVTLNLRSAPTDAGGWRYDAYVECGVSDGDYTGGTQVVDGLKPVDGYTGNWTIDGFSVDTSGCTNAHFSLVSQSVSSVDTSKTWEIGEDSGTVADFGAPTFEYEEGADSGSAYTVFGVWYSPGEAPDSVSVSDGYGNSHDFTSLTAGETVSARMPINLNSSGLSVSTSPSAPADVTAEYREYTETFDPAIELNGHTESVSGTLAEGETVSRNFSKDVLREGTNYVNISVGDGTLSADAPAPAVAVNLTHDATNKQSVTYDGGQWRETYNVSETYASARSEASLTIPFQTDVVAIQSIEAQVNGSGWSSVEPENYSLSNTTLAVDLDDVNGGDIPSGTTVDVRTTGISVDAINSSITVTQPTAPGQALNSTVSLDSWGPDAALALSGTPRGSRLHYTTNESWDASEHAVLDASGANQLYFPAATSGDSFRVHTLPVDLSPEAGEIRARIPDGQVNRTAPVFAVQPGETVGNAYDATFLNAEDGEDYILWSKTNNVVLDSATAGSPVTLTDDEDNVETLQIRLDTTGGSSGGGGDSDGSGPGIIAEPTTGGSTNLVALIGLSILAGLVIVASRNDGLVASAGEDAADGIEETLGGIPVAGPLLGKSIGGVVESTAGLAEGIAGNRTVAMSIVTAILIGAVQGGIIEVPQSSLTLIVVAGIGIYSLVALREFGEFTTERWAVIMVATTLVTLQTMSEESLLTAIVQSRVWPILAFGGLYLAYKFVQGVRQPDNPTNVTLDLSNEGGDSQ</sequence>
<gene>
    <name evidence="2" type="ORF">ACFOKC_00905</name>
</gene>
<feature type="region of interest" description="Disordered" evidence="1">
    <location>
        <begin position="33"/>
        <end position="52"/>
    </location>
</feature>
<dbReference type="EMBL" id="JBHRWN010000002">
    <property type="protein sequence ID" value="MFC3476274.1"/>
    <property type="molecule type" value="Genomic_DNA"/>
</dbReference>
<dbReference type="Proteomes" id="UP001595660">
    <property type="component" value="Unassembled WGS sequence"/>
</dbReference>
<protein>
    <submittedName>
        <fullName evidence="2">Uncharacterized protein</fullName>
    </submittedName>
</protein>
<evidence type="ECO:0000256" key="1">
    <source>
        <dbReference type="SAM" id="MobiDB-lite"/>
    </source>
</evidence>
<reference evidence="2 3" key="1">
    <citation type="journal article" date="2019" name="Int. J. Syst. Evol. Microbiol.">
        <title>The Global Catalogue of Microorganisms (GCM) 10K type strain sequencing project: providing services to taxonomists for standard genome sequencing and annotation.</title>
        <authorList>
            <consortium name="The Broad Institute Genomics Platform"/>
            <consortium name="The Broad Institute Genome Sequencing Center for Infectious Disease"/>
            <person name="Wu L."/>
            <person name="Ma J."/>
        </authorList>
    </citation>
    <scope>NUCLEOTIDE SEQUENCE [LARGE SCALE GENOMIC DNA]</scope>
    <source>
        <strain evidence="2 3">CGMCC 1.12562</strain>
    </source>
</reference>
<feature type="region of interest" description="Disordered" evidence="1">
    <location>
        <begin position="806"/>
        <end position="829"/>
    </location>
</feature>
<organism evidence="2 3">
    <name type="scientific">Halobacterium litoreum</name>
    <dbReference type="NCBI Taxonomy" id="2039234"/>
    <lineage>
        <taxon>Archaea</taxon>
        <taxon>Methanobacteriati</taxon>
        <taxon>Methanobacteriota</taxon>
        <taxon>Stenosarchaea group</taxon>
        <taxon>Halobacteria</taxon>
        <taxon>Halobacteriales</taxon>
        <taxon>Halobacteriaceae</taxon>
        <taxon>Halobacterium</taxon>
    </lineage>
</organism>
<comment type="caution">
    <text evidence="2">The sequence shown here is derived from an EMBL/GenBank/DDBJ whole genome shotgun (WGS) entry which is preliminary data.</text>
</comment>
<dbReference type="AlphaFoldDB" id="A0ABD5NBI8"/>
<evidence type="ECO:0000313" key="2">
    <source>
        <dbReference type="EMBL" id="MFC3476274.1"/>
    </source>
</evidence>